<feature type="chain" id="PRO_5005327507" evidence="1">
    <location>
        <begin position="24"/>
        <end position="101"/>
    </location>
</feature>
<accession>A0A0K0E3N7</accession>
<evidence type="ECO:0000313" key="4">
    <source>
        <dbReference type="WBParaSite" id="TCONS_00005746.p1"/>
    </source>
</evidence>
<evidence type="ECO:0000256" key="1">
    <source>
        <dbReference type="SAM" id="SignalP"/>
    </source>
</evidence>
<reference evidence="3" key="1">
    <citation type="submission" date="2015-08" db="UniProtKB">
        <authorList>
            <consortium name="WormBaseParasite"/>
        </authorList>
    </citation>
    <scope>IDENTIFICATION</scope>
</reference>
<dbReference type="AlphaFoldDB" id="A0A0K0E3N7"/>
<keyword evidence="1" id="KW-0732">Signal</keyword>
<protein>
    <submittedName>
        <fullName evidence="3 4">Uncharacterized protein</fullName>
    </submittedName>
</protein>
<evidence type="ECO:0000313" key="3">
    <source>
        <dbReference type="WBParaSite" id="SSTP_0000410900.1"/>
    </source>
</evidence>
<evidence type="ECO:0000313" key="2">
    <source>
        <dbReference type="Proteomes" id="UP000035681"/>
    </source>
</evidence>
<dbReference type="WBParaSite" id="SSTP_0000410900.1">
    <property type="protein sequence ID" value="SSTP_0000410900.1"/>
    <property type="gene ID" value="SSTP_0000410900"/>
</dbReference>
<dbReference type="Proteomes" id="UP000035681">
    <property type="component" value="Unplaced"/>
</dbReference>
<name>A0A0K0E3N7_STRER</name>
<dbReference type="WBParaSite" id="TCONS_00005746.p1">
    <property type="protein sequence ID" value="TCONS_00005746.p1"/>
    <property type="gene ID" value="XLOC_003994"/>
</dbReference>
<keyword evidence="2" id="KW-1185">Reference proteome</keyword>
<proteinExistence type="predicted"/>
<sequence length="101" mass="12077">MAYSNILTKVTFLLFGFILIITADFNKNNEGLEQFNSNEKIDSFNPYLHLFKKFQYPFDNDDALLLYQINEQIPIRNRKWASQLRYGKRSSWASQLRYGRK</sequence>
<organism evidence="3">
    <name type="scientific">Strongyloides stercoralis</name>
    <name type="common">Threadworm</name>
    <dbReference type="NCBI Taxonomy" id="6248"/>
    <lineage>
        <taxon>Eukaryota</taxon>
        <taxon>Metazoa</taxon>
        <taxon>Ecdysozoa</taxon>
        <taxon>Nematoda</taxon>
        <taxon>Chromadorea</taxon>
        <taxon>Rhabditida</taxon>
        <taxon>Tylenchina</taxon>
        <taxon>Panagrolaimomorpha</taxon>
        <taxon>Strongyloidoidea</taxon>
        <taxon>Strongyloididae</taxon>
        <taxon>Strongyloides</taxon>
    </lineage>
</organism>
<feature type="signal peptide" evidence="1">
    <location>
        <begin position="1"/>
        <end position="23"/>
    </location>
</feature>